<dbReference type="InterPro" id="IPR007110">
    <property type="entry name" value="Ig-like_dom"/>
</dbReference>
<proteinExistence type="evidence at transcript level"/>
<dbReference type="PROSITE" id="PS50835">
    <property type="entry name" value="IG_LIKE"/>
    <property type="match status" value="2"/>
</dbReference>
<dbReference type="EMBL" id="KX033448">
    <property type="protein sequence ID" value="ANY92101.1"/>
    <property type="molecule type" value="mRNA"/>
</dbReference>
<dbReference type="AlphaFoldDB" id="A0A1B2FIB0"/>
<feature type="signal peptide" evidence="3">
    <location>
        <begin position="1"/>
        <end position="20"/>
    </location>
</feature>
<evidence type="ECO:0000256" key="3">
    <source>
        <dbReference type="SAM" id="SignalP"/>
    </source>
</evidence>
<dbReference type="SMART" id="SM00409">
    <property type="entry name" value="IG"/>
    <property type="match status" value="3"/>
</dbReference>
<dbReference type="Pfam" id="PF07686">
    <property type="entry name" value="V-set"/>
    <property type="match status" value="1"/>
</dbReference>
<gene>
    <name evidence="5" type="primary">CD4L-2</name>
</gene>
<keyword evidence="2" id="KW-1133">Transmembrane helix</keyword>
<dbReference type="SMART" id="SM00408">
    <property type="entry name" value="IGc2"/>
    <property type="match status" value="3"/>
</dbReference>
<feature type="compositionally biased region" description="Basic and acidic residues" evidence="1">
    <location>
        <begin position="420"/>
        <end position="429"/>
    </location>
</feature>
<feature type="domain" description="Ig-like" evidence="4">
    <location>
        <begin position="122"/>
        <end position="176"/>
    </location>
</feature>
<dbReference type="PANTHER" id="PTHR11422:SF6">
    <property type="entry name" value="HEMICENTIN-1 ISOFORM X1"/>
    <property type="match status" value="1"/>
</dbReference>
<organism evidence="5">
    <name type="scientific">Ctenopharyngodon idella</name>
    <name type="common">Grass carp</name>
    <name type="synonym">Leuciscus idella</name>
    <dbReference type="NCBI Taxonomy" id="7959"/>
    <lineage>
        <taxon>Eukaryota</taxon>
        <taxon>Metazoa</taxon>
        <taxon>Chordata</taxon>
        <taxon>Craniata</taxon>
        <taxon>Vertebrata</taxon>
        <taxon>Euteleostomi</taxon>
        <taxon>Actinopterygii</taxon>
        <taxon>Neopterygii</taxon>
        <taxon>Teleostei</taxon>
        <taxon>Ostariophysi</taxon>
        <taxon>Cypriniformes</taxon>
        <taxon>Xenocyprididae</taxon>
        <taxon>Xenocypridinae</taxon>
        <taxon>Ctenopharyngodon</taxon>
    </lineage>
</organism>
<dbReference type="InterPro" id="IPR036179">
    <property type="entry name" value="Ig-like_dom_sf"/>
</dbReference>
<dbReference type="InterPro" id="IPR013106">
    <property type="entry name" value="Ig_V-set"/>
</dbReference>
<keyword evidence="2" id="KW-0472">Membrane</keyword>
<keyword evidence="3" id="KW-0732">Signal</keyword>
<accession>A0A1B2FIB0</accession>
<reference evidence="5" key="1">
    <citation type="submission" date="2016-04" db="EMBL/GenBank/DDBJ databases">
        <title>Molecular cloning and expression analysis of CD4-like 2 from Ctenopharyngodon idella.</title>
        <authorList>
            <person name="Song X.H."/>
            <person name="Sun B.Y."/>
            <person name="Liu Z.J."/>
            <person name="Wu K."/>
            <person name="Xiao L.Y."/>
        </authorList>
    </citation>
    <scope>NUCLEOTIDE SEQUENCE</scope>
</reference>
<dbReference type="SUPFAM" id="SSF48726">
    <property type="entry name" value="Immunoglobulin"/>
    <property type="match status" value="2"/>
</dbReference>
<feature type="compositionally biased region" description="Polar residues" evidence="1">
    <location>
        <begin position="406"/>
        <end position="419"/>
    </location>
</feature>
<dbReference type="InterPro" id="IPR003599">
    <property type="entry name" value="Ig_sub"/>
</dbReference>
<feature type="region of interest" description="Disordered" evidence="1">
    <location>
        <begin position="397"/>
        <end position="429"/>
    </location>
</feature>
<evidence type="ECO:0000256" key="1">
    <source>
        <dbReference type="SAM" id="MobiDB-lite"/>
    </source>
</evidence>
<dbReference type="InterPro" id="IPR003598">
    <property type="entry name" value="Ig_sub2"/>
</dbReference>
<feature type="chain" id="PRO_5008536906" evidence="3">
    <location>
        <begin position="21"/>
        <end position="429"/>
    </location>
</feature>
<evidence type="ECO:0000256" key="2">
    <source>
        <dbReference type="SAM" id="Phobius"/>
    </source>
</evidence>
<feature type="domain" description="Ig-like" evidence="4">
    <location>
        <begin position="182"/>
        <end position="298"/>
    </location>
</feature>
<protein>
    <submittedName>
        <fullName evidence="5">CD4-like protein 2</fullName>
    </submittedName>
</protein>
<dbReference type="PANTHER" id="PTHR11422">
    <property type="entry name" value="T-CELL SURFACE GLYCOPROTEIN CD4"/>
    <property type="match status" value="1"/>
</dbReference>
<dbReference type="PROSITE" id="PS51257">
    <property type="entry name" value="PROKAR_LIPOPROTEIN"/>
    <property type="match status" value="1"/>
</dbReference>
<feature type="transmembrane region" description="Helical" evidence="2">
    <location>
        <begin position="334"/>
        <end position="357"/>
    </location>
</feature>
<name>A0A1B2FIB0_CTEID</name>
<dbReference type="InterPro" id="IPR013783">
    <property type="entry name" value="Ig-like_fold"/>
</dbReference>
<evidence type="ECO:0000313" key="5">
    <source>
        <dbReference type="EMBL" id="ANY92101.1"/>
    </source>
</evidence>
<evidence type="ECO:0000259" key="4">
    <source>
        <dbReference type="PROSITE" id="PS50835"/>
    </source>
</evidence>
<dbReference type="Gene3D" id="2.60.40.10">
    <property type="entry name" value="Immunoglobulins"/>
    <property type="match status" value="3"/>
</dbReference>
<dbReference type="Pfam" id="PF13927">
    <property type="entry name" value="Ig_3"/>
    <property type="match status" value="1"/>
</dbReference>
<sequence length="429" mass="47319">MPACKILFFLLALFISCGQCNELKYGQVGGEVSMDCGVSQNSDVEWKLDNILIMKIDGKTGTSRKGPSHIRNRANVSGGKLKVSRLETGDAGVYSCSQTGKRYTLHIVSVSVFAKPGPVLVQSSSAELHCDITGHPNTEVQWMSPSNDKKDDKKQVIHLKSVTSKDDGQWTCLIKDDLKFSLKLTVVAGLQTTAVEVSEGGKIVLPCSLPQRVSQPVVGGKWTADHLPTVSFPTLKNTETKGLHWSGENSSKVTFTSEQLNIKYDVTLINAQRSDEGQYVCTVEFEGGVKLTAEMNLTVVTDAKPSGGKEVIKKKGKTPTGGGLWKNEVFGLQLWIWIAVGASSVVLIVLIIVTVLVRQRNKRMKKRVKKLRSMRQPLTAKDYCRCRAESEVELVEQERPLPVPRQQHNPRTRTAGSNHTIEKSRVQDY</sequence>
<keyword evidence="2" id="KW-0812">Transmembrane</keyword>